<feature type="transmembrane region" description="Helical" evidence="1">
    <location>
        <begin position="74"/>
        <end position="95"/>
    </location>
</feature>
<keyword evidence="1" id="KW-0812">Transmembrane</keyword>
<organism evidence="2 3">
    <name type="scientific">Goodfellowiella coeruleoviolacea</name>
    <dbReference type="NCBI Taxonomy" id="334858"/>
    <lineage>
        <taxon>Bacteria</taxon>
        <taxon>Bacillati</taxon>
        <taxon>Actinomycetota</taxon>
        <taxon>Actinomycetes</taxon>
        <taxon>Pseudonocardiales</taxon>
        <taxon>Pseudonocardiaceae</taxon>
        <taxon>Goodfellowiella</taxon>
    </lineage>
</organism>
<dbReference type="NCBIfam" id="NF038083">
    <property type="entry name" value="CU044_5270_fam"/>
    <property type="match status" value="1"/>
</dbReference>
<evidence type="ECO:0000256" key="1">
    <source>
        <dbReference type="SAM" id="Phobius"/>
    </source>
</evidence>
<dbReference type="AlphaFoldDB" id="A0AAE3GKV2"/>
<comment type="caution">
    <text evidence="2">The sequence shown here is derived from an EMBL/GenBank/DDBJ whole genome shotgun (WGS) entry which is preliminary data.</text>
</comment>
<evidence type="ECO:0000313" key="2">
    <source>
        <dbReference type="EMBL" id="MCP2169244.1"/>
    </source>
</evidence>
<name>A0AAE3GKV2_9PSEU</name>
<protein>
    <recommendedName>
        <fullName evidence="4">CU044_5270 family protein</fullName>
    </recommendedName>
</protein>
<reference evidence="2" key="1">
    <citation type="submission" date="2022-06" db="EMBL/GenBank/DDBJ databases">
        <title>Genomic Encyclopedia of Archaeal and Bacterial Type Strains, Phase II (KMG-II): from individual species to whole genera.</title>
        <authorList>
            <person name="Goeker M."/>
        </authorList>
    </citation>
    <scope>NUCLEOTIDE SEQUENCE</scope>
    <source>
        <strain evidence="2">DSM 43935</strain>
    </source>
</reference>
<keyword evidence="3" id="KW-1185">Reference proteome</keyword>
<dbReference type="EMBL" id="JAMTCK010000017">
    <property type="protein sequence ID" value="MCP2169244.1"/>
    <property type="molecule type" value="Genomic_DNA"/>
</dbReference>
<evidence type="ECO:0008006" key="4">
    <source>
        <dbReference type="Google" id="ProtNLM"/>
    </source>
</evidence>
<sequence>MTSDHQDSGPDLVSRLELDARVDAALQRIHADDAAGNAERVRAGRDRLVAALATSQPTQLPIPSRRRGRRAPRILAGAAAAVALAGALLAVQALGGASLQPAASAAAVTTLNQAAALTVHAADAPLAPGQFRYVATRQVSTVQFTGPGASDCAYQQETLVEVWIPDNPDQEWLERRTEPNERTWVSCSQQDGDATGHPLPTHPQVTERRAAKGHFTGEFVGRENGGDIPLPEPGFDNPTADFLASLPRDPQELYQAIHDFVRQNGNQARPDLVFGAVQSLLATGLAPADLRAALYQAATYIPGVDVVDNAVNLDGRQGTAIGITRNAVVQEQLILDPANGDFIGERSVVTAEDHGVPAGTRHSTAVRTSVVDALGATPR</sequence>
<proteinExistence type="predicted"/>
<accession>A0AAE3GKV2</accession>
<evidence type="ECO:0000313" key="3">
    <source>
        <dbReference type="Proteomes" id="UP001206128"/>
    </source>
</evidence>
<gene>
    <name evidence="2" type="ORF">LX83_006128</name>
</gene>
<dbReference type="InterPro" id="IPR047789">
    <property type="entry name" value="CU044_5270-like"/>
</dbReference>
<keyword evidence="1" id="KW-1133">Transmembrane helix</keyword>
<keyword evidence="1" id="KW-0472">Membrane</keyword>
<dbReference type="RefSeq" id="WP_253777849.1">
    <property type="nucleotide sequence ID" value="NZ_JAMTCK010000017.1"/>
</dbReference>
<dbReference type="Proteomes" id="UP001206128">
    <property type="component" value="Unassembled WGS sequence"/>
</dbReference>